<dbReference type="PANTHER" id="PTHR46401">
    <property type="entry name" value="GLYCOSYLTRANSFERASE WBBK-RELATED"/>
    <property type="match status" value="1"/>
</dbReference>
<evidence type="ECO:0000313" key="3">
    <source>
        <dbReference type="EMBL" id="MBY8885239.1"/>
    </source>
</evidence>
<dbReference type="RefSeq" id="WP_222976427.1">
    <property type="nucleotide sequence ID" value="NZ_JAINVZ010000005.1"/>
</dbReference>
<sequence>MRLHVHDYTDVSLAGILDGAVLMHQQMAELLSARGDVVPHDQRVGPDCLAKVDDGDVLYAGNGPYAHLYHLWRERQGADFRIVREVHTTFWSGYWTQEELCAPLVRPGDVVLFPSEFTRQVFLRSFPDAAPGASAVVYPMLERTPRAPQAPVPPRDGVLRIGYLGALSEAKNFDQVLRVFERCHRETGGRAELVFAGKPNDPRWSTEAVLARLAEQGVPADAVTALGLLSPQRLPEFFSRIDVLLFPSTASRESLGRVVIEALAYGIPVLAADMGPAVELLPPRNLVPTALDSGTEFSMGRVGPLGRVDEDALVARLVERDFEAAHLPPVTAPFEDEALWRVMAGDVPAHEIRHDAATVERVRIGEREDADADPRRLLESAEDVFLEYFHGRDAALLERLTAYENATGRERPALRALVTRPERNLADYRALPALVDALAVPPLTYRLAAAPAE</sequence>
<dbReference type="Gene3D" id="3.40.50.2000">
    <property type="entry name" value="Glycogen Phosphorylase B"/>
    <property type="match status" value="1"/>
</dbReference>
<dbReference type="GO" id="GO:0016757">
    <property type="term" value="F:glycosyltransferase activity"/>
    <property type="evidence" value="ECO:0007669"/>
    <property type="project" value="UniProtKB-KW"/>
</dbReference>
<protein>
    <submittedName>
        <fullName evidence="3">Glycosyltransferase</fullName>
        <ecNumber evidence="3">2.4.-.-</ecNumber>
    </submittedName>
</protein>
<dbReference type="EMBL" id="JAINVZ010000005">
    <property type="protein sequence ID" value="MBY8885239.1"/>
    <property type="molecule type" value="Genomic_DNA"/>
</dbReference>
<keyword evidence="1 3" id="KW-0808">Transferase</keyword>
<dbReference type="Pfam" id="PF00534">
    <property type="entry name" value="Glycos_transf_1"/>
    <property type="match status" value="1"/>
</dbReference>
<name>A0ABS7QTV3_9ACTN</name>
<dbReference type="SUPFAM" id="SSF53756">
    <property type="entry name" value="UDP-Glycosyltransferase/glycogen phosphorylase"/>
    <property type="match status" value="1"/>
</dbReference>
<evidence type="ECO:0000259" key="2">
    <source>
        <dbReference type="Pfam" id="PF00534"/>
    </source>
</evidence>
<evidence type="ECO:0000313" key="4">
    <source>
        <dbReference type="Proteomes" id="UP001198565"/>
    </source>
</evidence>
<organism evidence="3 4">
    <name type="scientific">Streptantibioticus parmotrematis</name>
    <dbReference type="NCBI Taxonomy" id="2873249"/>
    <lineage>
        <taxon>Bacteria</taxon>
        <taxon>Bacillati</taxon>
        <taxon>Actinomycetota</taxon>
        <taxon>Actinomycetes</taxon>
        <taxon>Kitasatosporales</taxon>
        <taxon>Streptomycetaceae</taxon>
        <taxon>Streptantibioticus</taxon>
    </lineage>
</organism>
<proteinExistence type="predicted"/>
<comment type="caution">
    <text evidence="3">The sequence shown here is derived from an EMBL/GenBank/DDBJ whole genome shotgun (WGS) entry which is preliminary data.</text>
</comment>
<reference evidence="3 4" key="1">
    <citation type="submission" date="2021-08" db="EMBL/GenBank/DDBJ databases">
        <title>Streptomyces sp. PTM05 isolated from lichen.</title>
        <authorList>
            <person name="Somphong A."/>
            <person name="Phongsopitanun W."/>
            <person name="Tanasupawat S."/>
        </authorList>
    </citation>
    <scope>NUCLEOTIDE SEQUENCE [LARGE SCALE GENOMIC DNA]</scope>
    <source>
        <strain evidence="3 4">Ptm05</strain>
    </source>
</reference>
<evidence type="ECO:0000256" key="1">
    <source>
        <dbReference type="ARBA" id="ARBA00022679"/>
    </source>
</evidence>
<dbReference type="PANTHER" id="PTHR46401:SF2">
    <property type="entry name" value="GLYCOSYLTRANSFERASE WBBK-RELATED"/>
    <property type="match status" value="1"/>
</dbReference>
<keyword evidence="3" id="KW-0328">Glycosyltransferase</keyword>
<accession>A0ABS7QTV3</accession>
<dbReference type="Proteomes" id="UP001198565">
    <property type="component" value="Unassembled WGS sequence"/>
</dbReference>
<dbReference type="InterPro" id="IPR001296">
    <property type="entry name" value="Glyco_trans_1"/>
</dbReference>
<dbReference type="EC" id="2.4.-.-" evidence="3"/>
<gene>
    <name evidence="3" type="ORF">K7472_10320</name>
</gene>
<keyword evidence="4" id="KW-1185">Reference proteome</keyword>
<feature type="domain" description="Glycosyl transferase family 1" evidence="2">
    <location>
        <begin position="160"/>
        <end position="280"/>
    </location>
</feature>